<protein>
    <submittedName>
        <fullName evidence="5">FecR domain-containing protein</fullName>
    </submittedName>
</protein>
<keyword evidence="1" id="KW-0812">Transmembrane</keyword>
<dbReference type="EMBL" id="JAXCLX010000003">
    <property type="protein sequence ID" value="MDY0873709.1"/>
    <property type="molecule type" value="Genomic_DNA"/>
</dbReference>
<dbReference type="Gene3D" id="2.60.120.1440">
    <property type="match status" value="1"/>
</dbReference>
<name>A0ABU5E3E5_9PROT</name>
<feature type="transmembrane region" description="Helical" evidence="1">
    <location>
        <begin position="74"/>
        <end position="92"/>
    </location>
</feature>
<organism evidence="5 6">
    <name type="scientific">Dongia rigui</name>
    <dbReference type="NCBI Taxonomy" id="940149"/>
    <lineage>
        <taxon>Bacteria</taxon>
        <taxon>Pseudomonadati</taxon>
        <taxon>Pseudomonadota</taxon>
        <taxon>Alphaproteobacteria</taxon>
        <taxon>Rhodospirillales</taxon>
        <taxon>Dongiaceae</taxon>
        <taxon>Dongia</taxon>
    </lineage>
</organism>
<evidence type="ECO:0000259" key="4">
    <source>
        <dbReference type="Pfam" id="PF16344"/>
    </source>
</evidence>
<dbReference type="Pfam" id="PF16344">
    <property type="entry name" value="FecR_C"/>
    <property type="match status" value="1"/>
</dbReference>
<dbReference type="InterPro" id="IPR032623">
    <property type="entry name" value="FecR_N"/>
</dbReference>
<dbReference type="PANTHER" id="PTHR30273:SF2">
    <property type="entry name" value="PROTEIN FECR"/>
    <property type="match status" value="1"/>
</dbReference>
<evidence type="ECO:0000313" key="6">
    <source>
        <dbReference type="Proteomes" id="UP001271769"/>
    </source>
</evidence>
<keyword evidence="1" id="KW-1133">Transmembrane helix</keyword>
<dbReference type="InterPro" id="IPR012373">
    <property type="entry name" value="Ferrdict_sens_TM"/>
</dbReference>
<dbReference type="InterPro" id="IPR006860">
    <property type="entry name" value="FecR"/>
</dbReference>
<feature type="domain" description="FecR protein" evidence="2">
    <location>
        <begin position="102"/>
        <end position="180"/>
    </location>
</feature>
<dbReference type="Pfam" id="PF16220">
    <property type="entry name" value="DUF4880"/>
    <property type="match status" value="1"/>
</dbReference>
<feature type="domain" description="FecR N-terminal" evidence="3">
    <location>
        <begin position="7"/>
        <end position="47"/>
    </location>
</feature>
<evidence type="ECO:0000259" key="2">
    <source>
        <dbReference type="Pfam" id="PF04773"/>
    </source>
</evidence>
<sequence>MKALNAEAADWLLRMQAPDFSAEDRRNLDAWLAGDERRAAALAQVQAILQLAPRAFAALEAPPAISAKIPRQRAWLPLGAAVAASLALFLLFDGPMRLRADLRAGTEALPVVTLADGSLLQLNAGSAVAFSFGEKQRVVHLLRGEAYFTVTKDPARPFIVEAAGGAATALGTEFDVRLSEPAEGAGRAAEVKVLVHAVRVETASGAKVILQAGESLRYDNTGAIGETRRIDINGPDWRSGKIVIEDESLTSVVERLQRHTNTRIVILGDDLKARRIGGTFDTRDPVAAIELLCRSLGIEYSGIGSLLVVLHG</sequence>
<keyword evidence="1" id="KW-0472">Membrane</keyword>
<proteinExistence type="predicted"/>
<comment type="caution">
    <text evidence="5">The sequence shown here is derived from an EMBL/GenBank/DDBJ whole genome shotgun (WGS) entry which is preliminary data.</text>
</comment>
<reference evidence="5 6" key="1">
    <citation type="journal article" date="2013" name="Antonie Van Leeuwenhoek">
        <title>Dongia rigui sp. nov., isolated from freshwater of a large wetland in Korea.</title>
        <authorList>
            <person name="Baik K.S."/>
            <person name="Hwang Y.M."/>
            <person name="Choi J.S."/>
            <person name="Kwon J."/>
            <person name="Seong C.N."/>
        </authorList>
    </citation>
    <scope>NUCLEOTIDE SEQUENCE [LARGE SCALE GENOMIC DNA]</scope>
    <source>
        <strain evidence="5 6">04SU4-P</strain>
    </source>
</reference>
<keyword evidence="6" id="KW-1185">Reference proteome</keyword>
<dbReference type="Proteomes" id="UP001271769">
    <property type="component" value="Unassembled WGS sequence"/>
</dbReference>
<feature type="domain" description="Protein FecR C-terminal" evidence="4">
    <location>
        <begin position="241"/>
        <end position="301"/>
    </location>
</feature>
<evidence type="ECO:0000313" key="5">
    <source>
        <dbReference type="EMBL" id="MDY0873709.1"/>
    </source>
</evidence>
<gene>
    <name evidence="5" type="ORF">SMD31_17345</name>
</gene>
<dbReference type="Pfam" id="PF04773">
    <property type="entry name" value="FecR"/>
    <property type="match status" value="1"/>
</dbReference>
<dbReference type="RefSeq" id="WP_320502182.1">
    <property type="nucleotide sequence ID" value="NZ_JAXCLX010000003.1"/>
</dbReference>
<dbReference type="PIRSF" id="PIRSF018266">
    <property type="entry name" value="FecR"/>
    <property type="match status" value="1"/>
</dbReference>
<dbReference type="Gene3D" id="3.55.50.30">
    <property type="match status" value="1"/>
</dbReference>
<evidence type="ECO:0000259" key="3">
    <source>
        <dbReference type="Pfam" id="PF16220"/>
    </source>
</evidence>
<dbReference type="InterPro" id="IPR032508">
    <property type="entry name" value="FecR_C"/>
</dbReference>
<dbReference type="PANTHER" id="PTHR30273">
    <property type="entry name" value="PERIPLASMIC SIGNAL SENSOR AND SIGMA FACTOR ACTIVATOR FECR-RELATED"/>
    <property type="match status" value="1"/>
</dbReference>
<accession>A0ABU5E3E5</accession>
<evidence type="ECO:0000256" key="1">
    <source>
        <dbReference type="SAM" id="Phobius"/>
    </source>
</evidence>